<protein>
    <submittedName>
        <fullName evidence="3">PP2C family protein-serine/threonine phosphatase</fullName>
        <ecNumber evidence="3">3.1.3.16</ecNumber>
    </submittedName>
</protein>
<dbReference type="InterPro" id="IPR001932">
    <property type="entry name" value="PPM-type_phosphatase-like_dom"/>
</dbReference>
<evidence type="ECO:0000313" key="4">
    <source>
        <dbReference type="Proteomes" id="UP001575105"/>
    </source>
</evidence>
<dbReference type="Pfam" id="PF07228">
    <property type="entry name" value="SpoIIE"/>
    <property type="match status" value="1"/>
</dbReference>
<dbReference type="Gene3D" id="3.60.40.10">
    <property type="entry name" value="PPM-type phosphatase domain"/>
    <property type="match status" value="1"/>
</dbReference>
<dbReference type="GO" id="GO:0004722">
    <property type="term" value="F:protein serine/threonine phosphatase activity"/>
    <property type="evidence" value="ECO:0007669"/>
    <property type="project" value="UniProtKB-EC"/>
</dbReference>
<dbReference type="InterPro" id="IPR052016">
    <property type="entry name" value="Bact_Sigma-Reg"/>
</dbReference>
<dbReference type="SUPFAM" id="SSF81606">
    <property type="entry name" value="PP2C-like"/>
    <property type="match status" value="1"/>
</dbReference>
<dbReference type="Proteomes" id="UP001575105">
    <property type="component" value="Unassembled WGS sequence"/>
</dbReference>
<name>A0ABV4U3S5_9BACT</name>
<reference evidence="3 4" key="1">
    <citation type="submission" date="2024-08" db="EMBL/GenBank/DDBJ databases">
        <title>Whole-genome sequencing of halo(alkali)philic microorganisms from hypersaline lakes.</title>
        <authorList>
            <person name="Sorokin D.Y."/>
            <person name="Merkel A.Y."/>
            <person name="Messina E."/>
            <person name="Yakimov M."/>
        </authorList>
    </citation>
    <scope>NUCLEOTIDE SEQUENCE [LARGE SCALE GENOMIC DNA]</scope>
    <source>
        <strain evidence="3 4">AB-hyl4</strain>
    </source>
</reference>
<organism evidence="3 4">
    <name type="scientific">Natronomicrosphaera hydrolytica</name>
    <dbReference type="NCBI Taxonomy" id="3242702"/>
    <lineage>
        <taxon>Bacteria</taxon>
        <taxon>Pseudomonadati</taxon>
        <taxon>Planctomycetota</taxon>
        <taxon>Phycisphaerae</taxon>
        <taxon>Phycisphaerales</taxon>
        <taxon>Phycisphaeraceae</taxon>
        <taxon>Natronomicrosphaera</taxon>
    </lineage>
</organism>
<dbReference type="InterPro" id="IPR036457">
    <property type="entry name" value="PPM-type-like_dom_sf"/>
</dbReference>
<accession>A0ABV4U3S5</accession>
<dbReference type="PANTHER" id="PTHR43156">
    <property type="entry name" value="STAGE II SPORULATION PROTEIN E-RELATED"/>
    <property type="match status" value="1"/>
</dbReference>
<evidence type="ECO:0000256" key="1">
    <source>
        <dbReference type="ARBA" id="ARBA00022801"/>
    </source>
</evidence>
<evidence type="ECO:0000259" key="2">
    <source>
        <dbReference type="SMART" id="SM00331"/>
    </source>
</evidence>
<dbReference type="RefSeq" id="WP_425344730.1">
    <property type="nucleotide sequence ID" value="NZ_JBGUBD010000003.1"/>
</dbReference>
<comment type="caution">
    <text evidence="3">The sequence shown here is derived from an EMBL/GenBank/DDBJ whole genome shotgun (WGS) entry which is preliminary data.</text>
</comment>
<dbReference type="EC" id="3.1.3.16" evidence="3"/>
<proteinExistence type="predicted"/>
<dbReference type="PANTHER" id="PTHR43156:SF9">
    <property type="entry name" value="HAMP DOMAIN-CONTAINING PROTEIN"/>
    <property type="match status" value="1"/>
</dbReference>
<keyword evidence="1 3" id="KW-0378">Hydrolase</keyword>
<dbReference type="SMART" id="SM00331">
    <property type="entry name" value="PP2C_SIG"/>
    <property type="match status" value="1"/>
</dbReference>
<gene>
    <name evidence="3" type="ORF">ACERK3_05795</name>
</gene>
<sequence>MSLHPLLVINDDDAPLDEAALNTQIALETWPAADRPRVCVQKLTHVLAEPALLNDAAVVWCMLGQARDSEVYELVCEIQDRRTPMLLTREGDTRPTGTIHDTGVVVCPVGTDPTIAGVMLRSLWSQSPVLHELQAEVRLLRQTQGGLSGEIDKLDEELRLAAQLQREFMPSKLPDVAGMEFRVLWRPASYVSGDIYDVMRLDEHHMGFFVADAVGHGVPAALLTMFIKRSLHTKVIDPNLPAGYRLVEPSETMTQLNRDLLQHNRGQIRFTTACYGVIDNRTHTATIARGGHPYPLLLRAAGGTETIDPEGPLLGVFEDEPFEQVTVQLDPGDRLLLYSDGFEMAFPGEELVKTEGPAKSAANMQYTREFEQMRHGTIDEAMDLLARKLDRQAGSLNQRDDLTLMSLHVHELAAAEGECAVSNSVSQSRSRPHATATT</sequence>
<keyword evidence="4" id="KW-1185">Reference proteome</keyword>
<feature type="domain" description="PPM-type phosphatase" evidence="2">
    <location>
        <begin position="176"/>
        <end position="409"/>
    </location>
</feature>
<evidence type="ECO:0000313" key="3">
    <source>
        <dbReference type="EMBL" id="MFA9477805.1"/>
    </source>
</evidence>
<dbReference type="EMBL" id="JBGUBD010000003">
    <property type="protein sequence ID" value="MFA9477805.1"/>
    <property type="molecule type" value="Genomic_DNA"/>
</dbReference>